<dbReference type="SUPFAM" id="SSF48726">
    <property type="entry name" value="Immunoglobulin"/>
    <property type="match status" value="4"/>
</dbReference>
<dbReference type="CDD" id="cd00096">
    <property type="entry name" value="Ig"/>
    <property type="match status" value="2"/>
</dbReference>
<feature type="domain" description="Ig-like" evidence="4">
    <location>
        <begin position="236"/>
        <end position="350"/>
    </location>
</feature>
<gene>
    <name evidence="5" type="ORF">CAPTEDRAFT_202589</name>
</gene>
<reference evidence="7" key="1">
    <citation type="submission" date="2012-12" db="EMBL/GenBank/DDBJ databases">
        <authorList>
            <person name="Hellsten U."/>
            <person name="Grimwood J."/>
            <person name="Chapman J.A."/>
            <person name="Shapiro H."/>
            <person name="Aerts A."/>
            <person name="Otillar R.P."/>
            <person name="Terry A.Y."/>
            <person name="Boore J.L."/>
            <person name="Simakov O."/>
            <person name="Marletaz F."/>
            <person name="Cho S.-J."/>
            <person name="Edsinger-Gonzales E."/>
            <person name="Havlak P."/>
            <person name="Kuo D.-H."/>
            <person name="Larsson T."/>
            <person name="Lv J."/>
            <person name="Arendt D."/>
            <person name="Savage R."/>
            <person name="Osoegawa K."/>
            <person name="de Jong P."/>
            <person name="Lindberg D.R."/>
            <person name="Seaver E.C."/>
            <person name="Weisblat D.A."/>
            <person name="Putnam N.H."/>
            <person name="Grigoriev I.V."/>
            <person name="Rokhsar D.S."/>
        </authorList>
    </citation>
    <scope>NUCLEOTIDE SEQUENCE</scope>
    <source>
        <strain evidence="7">I ESC-2004</strain>
    </source>
</reference>
<dbReference type="InterPro" id="IPR050831">
    <property type="entry name" value="CEA_cell_adhesion"/>
</dbReference>
<evidence type="ECO:0000313" key="7">
    <source>
        <dbReference type="Proteomes" id="UP000014760"/>
    </source>
</evidence>
<keyword evidence="7" id="KW-1185">Reference proteome</keyword>
<dbReference type="HOGENOM" id="CLU_616209_0_0_1"/>
<dbReference type="EMBL" id="AMQN01005225">
    <property type="status" value="NOT_ANNOTATED_CDS"/>
    <property type="molecule type" value="Genomic_DNA"/>
</dbReference>
<dbReference type="Pfam" id="PF13895">
    <property type="entry name" value="Ig_2"/>
    <property type="match status" value="1"/>
</dbReference>
<dbReference type="InterPro" id="IPR003599">
    <property type="entry name" value="Ig_sub"/>
</dbReference>
<evidence type="ECO:0000259" key="4">
    <source>
        <dbReference type="PROSITE" id="PS50835"/>
    </source>
</evidence>
<evidence type="ECO:0000313" key="5">
    <source>
        <dbReference type="EMBL" id="ELU13148.1"/>
    </source>
</evidence>
<dbReference type="InterPro" id="IPR003598">
    <property type="entry name" value="Ig_sub2"/>
</dbReference>
<dbReference type="InterPro" id="IPR007110">
    <property type="entry name" value="Ig-like_dom"/>
</dbReference>
<name>R7V2T1_CAPTE</name>
<keyword evidence="2" id="KW-0325">Glycoprotein</keyword>
<evidence type="ECO:0000256" key="2">
    <source>
        <dbReference type="ARBA" id="ARBA00023180"/>
    </source>
</evidence>
<dbReference type="PANTHER" id="PTHR44427:SF1">
    <property type="entry name" value="CARCINOEMBRYONIC ANTIGEN-RELATED CELL ADHESION MOLECULE 1"/>
    <property type="match status" value="1"/>
</dbReference>
<dbReference type="OMA" id="LTCQTAH"/>
<dbReference type="InterPro" id="IPR036179">
    <property type="entry name" value="Ig-like_dom_sf"/>
</dbReference>
<dbReference type="AlphaFoldDB" id="R7V2T1"/>
<dbReference type="Gene3D" id="2.60.40.10">
    <property type="entry name" value="Immunoglobulins"/>
    <property type="match status" value="4"/>
</dbReference>
<dbReference type="InterPro" id="IPR013151">
    <property type="entry name" value="Immunoglobulin_dom"/>
</dbReference>
<evidence type="ECO:0000313" key="6">
    <source>
        <dbReference type="EnsemblMetazoa" id="CapteP202589"/>
    </source>
</evidence>
<feature type="domain" description="Ig-like" evidence="4">
    <location>
        <begin position="149"/>
        <end position="229"/>
    </location>
</feature>
<dbReference type="OrthoDB" id="6353782at2759"/>
<evidence type="ECO:0000256" key="1">
    <source>
        <dbReference type="ARBA" id="ARBA00022729"/>
    </source>
</evidence>
<dbReference type="Pfam" id="PF00047">
    <property type="entry name" value="ig"/>
    <property type="match status" value="1"/>
</dbReference>
<dbReference type="SMART" id="SM00408">
    <property type="entry name" value="IGc2"/>
    <property type="match status" value="2"/>
</dbReference>
<evidence type="ECO:0000256" key="3">
    <source>
        <dbReference type="ARBA" id="ARBA00023319"/>
    </source>
</evidence>
<organism evidence="5">
    <name type="scientific">Capitella teleta</name>
    <name type="common">Polychaete worm</name>
    <dbReference type="NCBI Taxonomy" id="283909"/>
    <lineage>
        <taxon>Eukaryota</taxon>
        <taxon>Metazoa</taxon>
        <taxon>Spiralia</taxon>
        <taxon>Lophotrochozoa</taxon>
        <taxon>Annelida</taxon>
        <taxon>Polychaeta</taxon>
        <taxon>Sedentaria</taxon>
        <taxon>Scolecida</taxon>
        <taxon>Capitellidae</taxon>
        <taxon>Capitella</taxon>
    </lineage>
</organism>
<reference evidence="6" key="3">
    <citation type="submission" date="2015-06" db="UniProtKB">
        <authorList>
            <consortium name="EnsemblMetazoa"/>
        </authorList>
    </citation>
    <scope>IDENTIFICATION</scope>
</reference>
<reference evidence="5 7" key="2">
    <citation type="journal article" date="2013" name="Nature">
        <title>Insights into bilaterian evolution from three spiralian genomes.</title>
        <authorList>
            <person name="Simakov O."/>
            <person name="Marletaz F."/>
            <person name="Cho S.J."/>
            <person name="Edsinger-Gonzales E."/>
            <person name="Havlak P."/>
            <person name="Hellsten U."/>
            <person name="Kuo D.H."/>
            <person name="Larsson T."/>
            <person name="Lv J."/>
            <person name="Arendt D."/>
            <person name="Savage R."/>
            <person name="Osoegawa K."/>
            <person name="de Jong P."/>
            <person name="Grimwood J."/>
            <person name="Chapman J.A."/>
            <person name="Shapiro H."/>
            <person name="Aerts A."/>
            <person name="Otillar R.P."/>
            <person name="Terry A.Y."/>
            <person name="Boore J.L."/>
            <person name="Grigoriev I.V."/>
            <person name="Lindberg D.R."/>
            <person name="Seaver E.C."/>
            <person name="Weisblat D.A."/>
            <person name="Putnam N.H."/>
            <person name="Rokhsar D.S."/>
        </authorList>
    </citation>
    <scope>NUCLEOTIDE SEQUENCE</scope>
    <source>
        <strain evidence="5 7">I ESC-2004</strain>
    </source>
</reference>
<keyword evidence="3" id="KW-0393">Immunoglobulin domain</keyword>
<protein>
    <recommendedName>
        <fullName evidence="4">Ig-like domain-containing protein</fullName>
    </recommendedName>
</protein>
<feature type="domain" description="Ig-like" evidence="4">
    <location>
        <begin position="39"/>
        <end position="139"/>
    </location>
</feature>
<dbReference type="Proteomes" id="UP000014760">
    <property type="component" value="Unassembled WGS sequence"/>
</dbReference>
<dbReference type="EnsemblMetazoa" id="CapteT202589">
    <property type="protein sequence ID" value="CapteP202589"/>
    <property type="gene ID" value="CapteG202589"/>
</dbReference>
<dbReference type="PANTHER" id="PTHR44427">
    <property type="entry name" value="CARCINOEMBRYONIC ANTIGEN-RELATED CELL ADHESION MOLECULE 19"/>
    <property type="match status" value="1"/>
</dbReference>
<dbReference type="InterPro" id="IPR013783">
    <property type="entry name" value="Ig-like_fold"/>
</dbReference>
<proteinExistence type="predicted"/>
<accession>R7V2T1</accession>
<dbReference type="PROSITE" id="PS50835">
    <property type="entry name" value="IG_LIKE"/>
    <property type="match status" value="4"/>
</dbReference>
<dbReference type="SMART" id="SM00409">
    <property type="entry name" value="IG"/>
    <property type="match status" value="3"/>
</dbReference>
<keyword evidence="1" id="KW-0732">Signal</keyword>
<sequence>MTGIRILSITASDAQDKYIINLATVGLDDDAAIHIYRTPDDAVLTSSPDDVKEGDDIWHKCSCSSNSLPLASRPNVLMLYTWFRDSVELDPDALPIRHSFNESDHSMLLIYDINRADTGSYKCIGYENGSRLQSEESDTYVLDVLSNASDAAIITGNSEAAENENITLTCFTSELGNPEGNYTWITPNGDTHLGDTLAVISLSIEEDEGEYECYVENHKRGASDEHTLTVNSKSNPAVTILSILFSQSSPTIEQKLKTVANTDETFLVSCMFRSKPVAIVRWLKDGSVVPSQIFQTKSWTEEHGKFTLTLSELSWSGSDVDARRGQGGDIMCETDNGIFEPVLSITMDLTITYGPEILSFTISPPDGSIFENDDANFSCSVDTRPGANIQLLGPEGFSKSVENETGLWHTLYNVTGLDSGTYTCSSNNSMTGKVDDITLNVQVQCK</sequence>
<dbReference type="EMBL" id="KB295454">
    <property type="protein sequence ID" value="ELU13148.1"/>
    <property type="molecule type" value="Genomic_DNA"/>
</dbReference>
<feature type="domain" description="Ig-like" evidence="4">
    <location>
        <begin position="355"/>
        <end position="440"/>
    </location>
</feature>